<comment type="caution">
    <text evidence="2">The sequence shown here is derived from an EMBL/GenBank/DDBJ whole genome shotgun (WGS) entry which is preliminary data.</text>
</comment>
<organism evidence="2">
    <name type="scientific">Tanacetum cinerariifolium</name>
    <name type="common">Dalmatian daisy</name>
    <name type="synonym">Chrysanthemum cinerariifolium</name>
    <dbReference type="NCBI Taxonomy" id="118510"/>
    <lineage>
        <taxon>Eukaryota</taxon>
        <taxon>Viridiplantae</taxon>
        <taxon>Streptophyta</taxon>
        <taxon>Embryophyta</taxon>
        <taxon>Tracheophyta</taxon>
        <taxon>Spermatophyta</taxon>
        <taxon>Magnoliopsida</taxon>
        <taxon>eudicotyledons</taxon>
        <taxon>Gunneridae</taxon>
        <taxon>Pentapetalae</taxon>
        <taxon>asterids</taxon>
        <taxon>campanulids</taxon>
        <taxon>Asterales</taxon>
        <taxon>Asteraceae</taxon>
        <taxon>Asteroideae</taxon>
        <taxon>Anthemideae</taxon>
        <taxon>Anthemidinae</taxon>
        <taxon>Tanacetum</taxon>
    </lineage>
</organism>
<sequence length="312" mass="35573">MLGENVTQADTEEPPSHTEGEHAAMEEEPINAVLITTVKPTKIQPITTIISTSQPEPSIPQREGNAIATDDQPEVQRKLVPASKEEEAEKIGLDPKKITSVKAGKKFKKAQDAKHQYMWTMSNRLKPEPITDVKIHPNTKPAVLTVYRNNDKRNFEVHNPFKFGDFGITELDELGPIIKKKKNSIVKDLMTSLGKRKRKHMELEPEIKLPRLECNRSPPDCVPFVNNMVIEEPEYGIFFTDVFGDQAFQRWNDIHKVIVDSLVSYLVMVSMIKTQENDRFGLKLRKLIAEHPDQEKLQSKKVKLEALGYKLD</sequence>
<dbReference type="AlphaFoldDB" id="A0A6L2LQ59"/>
<evidence type="ECO:0000256" key="1">
    <source>
        <dbReference type="SAM" id="MobiDB-lite"/>
    </source>
</evidence>
<feature type="compositionally biased region" description="Basic and acidic residues" evidence="1">
    <location>
        <begin position="14"/>
        <end position="25"/>
    </location>
</feature>
<dbReference type="EMBL" id="BKCJ010004935">
    <property type="protein sequence ID" value="GEU63941.1"/>
    <property type="molecule type" value="Genomic_DNA"/>
</dbReference>
<evidence type="ECO:0008006" key="3">
    <source>
        <dbReference type="Google" id="ProtNLM"/>
    </source>
</evidence>
<gene>
    <name evidence="2" type="ORF">Tci_035919</name>
</gene>
<accession>A0A6L2LQ59</accession>
<protein>
    <recommendedName>
        <fullName evidence="3">Copia protein</fullName>
    </recommendedName>
</protein>
<proteinExistence type="predicted"/>
<name>A0A6L2LQ59_TANCI</name>
<feature type="region of interest" description="Disordered" evidence="1">
    <location>
        <begin position="48"/>
        <end position="71"/>
    </location>
</feature>
<feature type="compositionally biased region" description="Low complexity" evidence="1">
    <location>
        <begin position="48"/>
        <end position="61"/>
    </location>
</feature>
<reference evidence="2" key="1">
    <citation type="journal article" date="2019" name="Sci. Rep.">
        <title>Draft genome of Tanacetum cinerariifolium, the natural source of mosquito coil.</title>
        <authorList>
            <person name="Yamashiro T."/>
            <person name="Shiraishi A."/>
            <person name="Satake H."/>
            <person name="Nakayama K."/>
        </authorList>
    </citation>
    <scope>NUCLEOTIDE SEQUENCE</scope>
</reference>
<feature type="region of interest" description="Disordered" evidence="1">
    <location>
        <begin position="1"/>
        <end position="27"/>
    </location>
</feature>
<evidence type="ECO:0000313" key="2">
    <source>
        <dbReference type="EMBL" id="GEU63941.1"/>
    </source>
</evidence>